<accession>A0A1E3H7J8</accession>
<gene>
    <name evidence="2" type="ORF">A6302_00357</name>
</gene>
<keyword evidence="3" id="KW-1185">Reference proteome</keyword>
<evidence type="ECO:0000313" key="2">
    <source>
        <dbReference type="EMBL" id="ODN72292.1"/>
    </source>
</evidence>
<comment type="caution">
    <text evidence="2">The sequence shown here is derived from an EMBL/GenBank/DDBJ whole genome shotgun (WGS) entry which is preliminary data.</text>
</comment>
<proteinExistence type="predicted"/>
<protein>
    <recommendedName>
        <fullName evidence="4">DUF2946 domain-containing protein</fullName>
    </recommendedName>
</protein>
<keyword evidence="1" id="KW-0812">Transmembrane</keyword>
<dbReference type="EMBL" id="MCRJ01000004">
    <property type="protein sequence ID" value="ODN72292.1"/>
    <property type="molecule type" value="Genomic_DNA"/>
</dbReference>
<keyword evidence="1" id="KW-0472">Membrane</keyword>
<evidence type="ECO:0008006" key="4">
    <source>
        <dbReference type="Google" id="ProtNLM"/>
    </source>
</evidence>
<organism evidence="2 3">
    <name type="scientific">Methylobrevis pamukkalensis</name>
    <dbReference type="NCBI Taxonomy" id="1439726"/>
    <lineage>
        <taxon>Bacteria</taxon>
        <taxon>Pseudomonadati</taxon>
        <taxon>Pseudomonadota</taxon>
        <taxon>Alphaproteobacteria</taxon>
        <taxon>Hyphomicrobiales</taxon>
        <taxon>Pleomorphomonadaceae</taxon>
        <taxon>Methylobrevis</taxon>
    </lineage>
</organism>
<evidence type="ECO:0000313" key="3">
    <source>
        <dbReference type="Proteomes" id="UP000094622"/>
    </source>
</evidence>
<feature type="transmembrane region" description="Helical" evidence="1">
    <location>
        <begin position="66"/>
        <end position="89"/>
    </location>
</feature>
<dbReference type="InterPro" id="IPR021333">
    <property type="entry name" value="DUF2946"/>
</dbReference>
<dbReference type="Pfam" id="PF11162">
    <property type="entry name" value="DUF2946"/>
    <property type="match status" value="1"/>
</dbReference>
<dbReference type="AlphaFoldDB" id="A0A1E3H7J8"/>
<evidence type="ECO:0000256" key="1">
    <source>
        <dbReference type="SAM" id="Phobius"/>
    </source>
</evidence>
<reference evidence="2 3" key="1">
    <citation type="submission" date="2016-07" db="EMBL/GenBank/DDBJ databases">
        <title>Draft Genome Sequence of Methylobrevis pamukkalensis PK2.</title>
        <authorList>
            <person name="Vasilenko O.V."/>
            <person name="Doronina N.V."/>
            <person name="Shmareva M.N."/>
            <person name="Tarlachkov S.V."/>
            <person name="Mustakhimov I."/>
            <person name="Trotsenko Y.A."/>
        </authorList>
    </citation>
    <scope>NUCLEOTIDE SEQUENCE [LARGE SCALE GENOMIC DNA]</scope>
    <source>
        <strain evidence="2 3">PK2</strain>
    </source>
</reference>
<sequence>MTAAGAARGQLVLVPAWPVTDVVLERWTFAPPGYQRRRLTPAASFWDADDNGTSLRMTGGTIARQAVRIWVAMIAAYVLVLQSVLPVYAVSPVHGAGSLVGVLCQRDAGTPSDPAGTSQQGDICCILCVAPSLAASNADPVRTALPRGRAAVLAVFAVHEILPRAPPERSPVRSRAPPSVSA</sequence>
<dbReference type="Proteomes" id="UP000094622">
    <property type="component" value="Unassembled WGS sequence"/>
</dbReference>
<keyword evidence="1" id="KW-1133">Transmembrane helix</keyword>
<name>A0A1E3H7J8_9HYPH</name>